<evidence type="ECO:0000313" key="2">
    <source>
        <dbReference type="Proteomes" id="UP001652623"/>
    </source>
</evidence>
<gene>
    <name evidence="3" type="primary">LOC112488937</name>
</gene>
<organism evidence="2 3">
    <name type="scientific">Ziziphus jujuba</name>
    <name type="common">Chinese jujube</name>
    <name type="synonym">Ziziphus sativa</name>
    <dbReference type="NCBI Taxonomy" id="326968"/>
    <lineage>
        <taxon>Eukaryota</taxon>
        <taxon>Viridiplantae</taxon>
        <taxon>Streptophyta</taxon>
        <taxon>Embryophyta</taxon>
        <taxon>Tracheophyta</taxon>
        <taxon>Spermatophyta</taxon>
        <taxon>Magnoliopsida</taxon>
        <taxon>eudicotyledons</taxon>
        <taxon>Gunneridae</taxon>
        <taxon>Pentapetalae</taxon>
        <taxon>rosids</taxon>
        <taxon>fabids</taxon>
        <taxon>Rosales</taxon>
        <taxon>Rhamnaceae</taxon>
        <taxon>Paliureae</taxon>
        <taxon>Ziziphus</taxon>
    </lineage>
</organism>
<keyword evidence="1" id="KW-0812">Transmembrane</keyword>
<evidence type="ECO:0000256" key="1">
    <source>
        <dbReference type="SAM" id="Phobius"/>
    </source>
</evidence>
<keyword evidence="1" id="KW-0472">Membrane</keyword>
<keyword evidence="1" id="KW-1133">Transmembrane helix</keyword>
<keyword evidence="2" id="KW-1185">Reference proteome</keyword>
<dbReference type="KEGG" id="zju:112488937"/>
<accession>A0A6P6FN07</accession>
<dbReference type="RefSeq" id="XP_024922400.1">
    <property type="nucleotide sequence ID" value="XM_025066632.2"/>
</dbReference>
<protein>
    <submittedName>
        <fullName evidence="3">Uncharacterized protein LOC112488937</fullName>
    </submittedName>
</protein>
<dbReference type="AlphaFoldDB" id="A0A6P6FN07"/>
<evidence type="ECO:0000313" key="3">
    <source>
        <dbReference type="RefSeq" id="XP_024922400.1"/>
    </source>
</evidence>
<name>A0A6P6FN07_ZIZJJ</name>
<feature type="transmembrane region" description="Helical" evidence="1">
    <location>
        <begin position="15"/>
        <end position="37"/>
    </location>
</feature>
<dbReference type="GeneID" id="112488937"/>
<sequence length="229" mass="25353">MASLWKKESINLSKFLSNILPVVLVGGLATAILLSFVSFSNYLDSKSGPQTEPLFLHLDSFSVSNFKVSNSSFSAQWDAKLTFKNRNGGLKIVLYAFHISVCYNEGGDVPLSCAFVDEIQIYPKKEQTVEIRFDRTTSGSLSCGDHDHEKGFMEGQMMKKLNEDVKSGDLNLSLRMETNAFYGIRLLGFGTTLVLTPNCQDLNVKFLGQSGEGKMMGQRNCSIPLPKLI</sequence>
<dbReference type="Proteomes" id="UP001652623">
    <property type="component" value="Chromosome 11"/>
</dbReference>
<proteinExistence type="predicted"/>
<reference evidence="3" key="1">
    <citation type="submission" date="2025-08" db="UniProtKB">
        <authorList>
            <consortium name="RefSeq"/>
        </authorList>
    </citation>
    <scope>IDENTIFICATION</scope>
    <source>
        <tissue evidence="3">Seedling</tissue>
    </source>
</reference>